<protein>
    <submittedName>
        <fullName evidence="1">Uncharacterized protein</fullName>
    </submittedName>
</protein>
<proteinExistence type="predicted"/>
<gene>
    <name evidence="1" type="ORF">SDC9_116526</name>
</gene>
<name>A0A645BWU4_9ZZZZ</name>
<sequence>MWQLGDSNYTIQSKVMKSGKNKGKLRVTEDRENVSWRDATVKGVVRKGDTLEITIYNPLDYASYVEYGHRQDVGRYVPAIGKKLKKAWVDGHYMATIAIKNIEDKLPARFEHHFRMWLASLGLDTE</sequence>
<accession>A0A645BWU4</accession>
<dbReference type="AlphaFoldDB" id="A0A645BWU4"/>
<organism evidence="1">
    <name type="scientific">bioreactor metagenome</name>
    <dbReference type="NCBI Taxonomy" id="1076179"/>
    <lineage>
        <taxon>unclassified sequences</taxon>
        <taxon>metagenomes</taxon>
        <taxon>ecological metagenomes</taxon>
    </lineage>
</organism>
<dbReference type="InterPro" id="IPR010064">
    <property type="entry name" value="HK97-gp10_tail"/>
</dbReference>
<dbReference type="EMBL" id="VSSQ01022958">
    <property type="protein sequence ID" value="MPM69578.1"/>
    <property type="molecule type" value="Genomic_DNA"/>
</dbReference>
<dbReference type="Pfam" id="PF04883">
    <property type="entry name" value="HK97-gp10_like"/>
    <property type="match status" value="1"/>
</dbReference>
<comment type="caution">
    <text evidence="1">The sequence shown here is derived from an EMBL/GenBank/DDBJ whole genome shotgun (WGS) entry which is preliminary data.</text>
</comment>
<reference evidence="1" key="1">
    <citation type="submission" date="2019-08" db="EMBL/GenBank/DDBJ databases">
        <authorList>
            <person name="Kucharzyk K."/>
            <person name="Murdoch R.W."/>
            <person name="Higgins S."/>
            <person name="Loffler F."/>
        </authorList>
    </citation>
    <scope>NUCLEOTIDE SEQUENCE</scope>
</reference>
<evidence type="ECO:0000313" key="1">
    <source>
        <dbReference type="EMBL" id="MPM69578.1"/>
    </source>
</evidence>